<sequence>MPVPVPTRQSHTETREKIMTDKAFRTETVETAAGTYTVGLHYDADPQNPLDNMSTFSTAYLAGGRDFCQMAINGEATGGTPVNRAGGTVVDLLANAIERGHSLAAVVRYFRMFHGARGFVELNRIGGNGGSYIEANQVRLPEDQTDYCTETDTRAAQRRFDGLAFVLPRDLGPEGAGFTPVADAEEDALALVKGEMETYAAYANGEVYGYTVTRDEDEDEVDSCWGYYGDDEFDYMLECGREAAQYDAEERAKEAAILAWLDAERRWETASDMVTVTTYRSEIDGAAVVEIDTTVDGGRLRVNVNDGTVFDADPEQGTAIERLKAAHGGTWGQHPAYPQSDWRGEVVNADTVLGYWEWVQARLENA</sequence>
<dbReference type="Proteomes" id="UP001654496">
    <property type="component" value="Segment"/>
</dbReference>
<evidence type="ECO:0000313" key="1">
    <source>
        <dbReference type="EMBL" id="WKW85544.1"/>
    </source>
</evidence>
<organism evidence="1 2">
    <name type="scientific">Rhodococcus phage Reynauld</name>
    <dbReference type="NCBI Taxonomy" id="3062845"/>
    <lineage>
        <taxon>Viruses</taxon>
        <taxon>Duplodnaviria</taxon>
        <taxon>Heunggongvirae</taxon>
        <taxon>Uroviricota</taxon>
        <taxon>Caudoviricetes</taxon>
        <taxon>Caudoviricetes incertae sedis</taxon>
        <taxon>Reynauldvirus</taxon>
        <taxon>Reynauldvirus reynauld</taxon>
    </lineage>
</organism>
<keyword evidence="2" id="KW-1185">Reference proteome</keyword>
<accession>A0ACD4UHA6</accession>
<dbReference type="EMBL" id="OR159659">
    <property type="protein sequence ID" value="WKW85544.1"/>
    <property type="molecule type" value="Genomic_DNA"/>
</dbReference>
<proteinExistence type="predicted"/>
<gene>
    <name evidence="1" type="primary">92</name>
    <name evidence="1" type="ORF">SEA_REYNAULD_92</name>
</gene>
<evidence type="ECO:0000313" key="2">
    <source>
        <dbReference type="Proteomes" id="UP001654496"/>
    </source>
</evidence>
<reference evidence="1" key="1">
    <citation type="submission" date="2023-06" db="EMBL/GenBank/DDBJ databases">
        <authorList>
            <person name="DeJong R.J."/>
            <person name="Yoon E."/>
            <person name="Radersma M."/>
            <person name="Veenstra M."/>
            <person name="Churu J."/>
            <person name="Moleakunnel K."/>
            <person name="Weaver G."/>
            <person name="Hill E."/>
            <person name="Janvier A."/>
            <person name="Harlow L."/>
            <person name="Kramer C."/>
            <person name="Seinen K."/>
            <person name="Chen A."/>
            <person name="Minasian M."/>
            <person name="Doorn S."/>
            <person name="Dole C."/>
            <person name="Ramsey F."/>
            <person name="Nieze J."/>
            <person name="Baker A."/>
            <person name="Swierenga S."/>
            <person name="White A."/>
            <person name="Howland A."/>
            <person name="Ko C."/>
            <person name="Russell D.A."/>
            <person name="Jacobs-Sera D."/>
            <person name="Hatfull G.F."/>
        </authorList>
    </citation>
    <scope>NUCLEOTIDE SEQUENCE</scope>
</reference>
<protein>
    <submittedName>
        <fullName evidence="1">Uncharacterized protein</fullName>
    </submittedName>
</protein>
<name>A0ACD4UHA6_9CAUD</name>